<proteinExistence type="predicted"/>
<evidence type="ECO:0008006" key="3">
    <source>
        <dbReference type="Google" id="ProtNLM"/>
    </source>
</evidence>
<protein>
    <recommendedName>
        <fullName evidence="3">GTP-binding protein</fullName>
    </recommendedName>
</protein>
<gene>
    <name evidence="1" type="ORF">A2149_02210</name>
</gene>
<evidence type="ECO:0000313" key="2">
    <source>
        <dbReference type="Proteomes" id="UP000178435"/>
    </source>
</evidence>
<dbReference type="EMBL" id="MGDF01000078">
    <property type="protein sequence ID" value="OGL45788.1"/>
    <property type="molecule type" value="Genomic_DNA"/>
</dbReference>
<sequence>MGKIKLPAKAKLFFAILYSDETVYSQALKNLTEKFGEMDEEVPPFRFDLTGYYEKEMGVGLEKGFVTAKELVDKSTLAEIKLYTNSIEERYQREDGNRRINIDPGYITPSKLVLATTKNYQHRIYLRGGIFAEITLNFKKDHVEFNPWTYPDYKLKTTTDFFLRVRNKYMKSLRRDS</sequence>
<organism evidence="1 2">
    <name type="scientific">Candidatus Schekmanbacteria bacterium RBG_16_38_11</name>
    <dbReference type="NCBI Taxonomy" id="1817880"/>
    <lineage>
        <taxon>Bacteria</taxon>
        <taxon>Candidatus Schekmaniibacteriota</taxon>
    </lineage>
</organism>
<dbReference type="Pfam" id="PF14385">
    <property type="entry name" value="DUF4416"/>
    <property type="match status" value="1"/>
</dbReference>
<comment type="caution">
    <text evidence="1">The sequence shown here is derived from an EMBL/GenBank/DDBJ whole genome shotgun (WGS) entry which is preliminary data.</text>
</comment>
<reference evidence="1 2" key="1">
    <citation type="journal article" date="2016" name="Nat. Commun.">
        <title>Thousands of microbial genomes shed light on interconnected biogeochemical processes in an aquifer system.</title>
        <authorList>
            <person name="Anantharaman K."/>
            <person name="Brown C.T."/>
            <person name="Hug L.A."/>
            <person name="Sharon I."/>
            <person name="Castelle C.J."/>
            <person name="Probst A.J."/>
            <person name="Thomas B.C."/>
            <person name="Singh A."/>
            <person name="Wilkins M.J."/>
            <person name="Karaoz U."/>
            <person name="Brodie E.L."/>
            <person name="Williams K.H."/>
            <person name="Hubbard S.S."/>
            <person name="Banfield J.F."/>
        </authorList>
    </citation>
    <scope>NUCLEOTIDE SEQUENCE [LARGE SCALE GENOMIC DNA]</scope>
</reference>
<dbReference type="AlphaFoldDB" id="A0A1F7RXI5"/>
<dbReference type="Proteomes" id="UP000178435">
    <property type="component" value="Unassembled WGS sequence"/>
</dbReference>
<name>A0A1F7RXI5_9BACT</name>
<dbReference type="InterPro" id="IPR025529">
    <property type="entry name" value="DUF4416"/>
</dbReference>
<accession>A0A1F7RXI5</accession>
<evidence type="ECO:0000313" key="1">
    <source>
        <dbReference type="EMBL" id="OGL45788.1"/>
    </source>
</evidence>